<evidence type="ECO:0000313" key="3">
    <source>
        <dbReference type="Proteomes" id="UP000626244"/>
    </source>
</evidence>
<keyword evidence="1" id="KW-0472">Membrane</keyword>
<dbReference type="RefSeq" id="WP_096777896.1">
    <property type="nucleotide sequence ID" value="NZ_BMHB01000004.1"/>
</dbReference>
<proteinExistence type="predicted"/>
<feature type="transmembrane region" description="Helical" evidence="1">
    <location>
        <begin position="6"/>
        <end position="23"/>
    </location>
</feature>
<keyword evidence="3" id="KW-1185">Reference proteome</keyword>
<keyword evidence="1" id="KW-0812">Transmembrane</keyword>
<comment type="caution">
    <text evidence="2">The sequence shown here is derived from an EMBL/GenBank/DDBJ whole genome shotgun (WGS) entry which is preliminary data.</text>
</comment>
<reference evidence="3" key="1">
    <citation type="journal article" date="2019" name="Int. J. Syst. Evol. Microbiol.">
        <title>The Global Catalogue of Microorganisms (GCM) 10K type strain sequencing project: providing services to taxonomists for standard genome sequencing and annotation.</title>
        <authorList>
            <consortium name="The Broad Institute Genomics Platform"/>
            <consortium name="The Broad Institute Genome Sequencing Center for Infectious Disease"/>
            <person name="Wu L."/>
            <person name="Ma J."/>
        </authorList>
    </citation>
    <scope>NUCLEOTIDE SEQUENCE [LARGE SCALE GENOMIC DNA]</scope>
    <source>
        <strain evidence="3">CGMCC 1.14993</strain>
    </source>
</reference>
<protein>
    <recommendedName>
        <fullName evidence="4">YtzI protein</fullName>
    </recommendedName>
</protein>
<evidence type="ECO:0008006" key="4">
    <source>
        <dbReference type="Google" id="ProtNLM"/>
    </source>
</evidence>
<name>A0A8J3AX49_9BACI</name>
<dbReference type="AlphaFoldDB" id="A0A8J3AX49"/>
<sequence>MTGVYIVSGIIIFVVFGAFVITVNKGYGVKHKVDTLDEVKINKDFEDKQ</sequence>
<evidence type="ECO:0000256" key="1">
    <source>
        <dbReference type="SAM" id="Phobius"/>
    </source>
</evidence>
<dbReference type="NCBIfam" id="NF033232">
    <property type="entry name" value="small_YtzI"/>
    <property type="match status" value="1"/>
</dbReference>
<dbReference type="Proteomes" id="UP000626244">
    <property type="component" value="Unassembled WGS sequence"/>
</dbReference>
<gene>
    <name evidence="2" type="ORF">GCM10007380_40160</name>
</gene>
<organism evidence="2 3">
    <name type="scientific">Gottfriedia solisilvae</name>
    <dbReference type="NCBI Taxonomy" id="1516104"/>
    <lineage>
        <taxon>Bacteria</taxon>
        <taxon>Bacillati</taxon>
        <taxon>Bacillota</taxon>
        <taxon>Bacilli</taxon>
        <taxon>Bacillales</taxon>
        <taxon>Bacillaceae</taxon>
        <taxon>Gottfriedia</taxon>
    </lineage>
</organism>
<accession>A0A8J3AX49</accession>
<dbReference type="InterPro" id="IPR047753">
    <property type="entry name" value="YtzI-like"/>
</dbReference>
<keyword evidence="1" id="KW-1133">Transmembrane helix</keyword>
<dbReference type="EMBL" id="BMHB01000004">
    <property type="protein sequence ID" value="GGI17883.1"/>
    <property type="molecule type" value="Genomic_DNA"/>
</dbReference>
<evidence type="ECO:0000313" key="2">
    <source>
        <dbReference type="EMBL" id="GGI17883.1"/>
    </source>
</evidence>